<evidence type="ECO:0000256" key="1">
    <source>
        <dbReference type="SAM" id="MobiDB-lite"/>
    </source>
</evidence>
<keyword evidence="3" id="KW-1185">Reference proteome</keyword>
<dbReference type="RefSeq" id="WP_374840368.1">
    <property type="nucleotide sequence ID" value="NZ_JBHEEW010000015.1"/>
</dbReference>
<gene>
    <name evidence="2" type="ORF">ACFQ33_15980</name>
</gene>
<name>A0ABW3Z0L1_MYCRA</name>
<feature type="compositionally biased region" description="Low complexity" evidence="1">
    <location>
        <begin position="64"/>
        <end position="86"/>
    </location>
</feature>
<sequence>MLSAISNINGVTHQVATNRPQANAARTETAAAALAALSPARPLPSVSDPFDDDGFAFLYRPNGLPSDTDAPPLAAPAQATANGGSAPSRLAVESTQLSSLLSSLMSPAPTASSAAAPAATELPLPAAHETLIVKLYQQF</sequence>
<proteinExistence type="predicted"/>
<comment type="caution">
    <text evidence="2">The sequence shown here is derived from an EMBL/GenBank/DDBJ whole genome shotgun (WGS) entry which is preliminary data.</text>
</comment>
<evidence type="ECO:0000313" key="3">
    <source>
        <dbReference type="Proteomes" id="UP001597173"/>
    </source>
</evidence>
<accession>A0ABW3Z0L1</accession>
<organism evidence="2 3">
    <name type="scientific">Mycoplana ramosa</name>
    <name type="common">Mycoplana bullata</name>
    <dbReference type="NCBI Taxonomy" id="40837"/>
    <lineage>
        <taxon>Bacteria</taxon>
        <taxon>Pseudomonadati</taxon>
        <taxon>Pseudomonadota</taxon>
        <taxon>Alphaproteobacteria</taxon>
        <taxon>Hyphomicrobiales</taxon>
        <taxon>Rhizobiaceae</taxon>
        <taxon>Mycoplana</taxon>
    </lineage>
</organism>
<reference evidence="3" key="1">
    <citation type="journal article" date="2019" name="Int. J. Syst. Evol. Microbiol.">
        <title>The Global Catalogue of Microorganisms (GCM) 10K type strain sequencing project: providing services to taxonomists for standard genome sequencing and annotation.</title>
        <authorList>
            <consortium name="The Broad Institute Genomics Platform"/>
            <consortium name="The Broad Institute Genome Sequencing Center for Infectious Disease"/>
            <person name="Wu L."/>
            <person name="Ma J."/>
        </authorList>
    </citation>
    <scope>NUCLEOTIDE SEQUENCE [LARGE SCALE GENOMIC DNA]</scope>
    <source>
        <strain evidence="3">CCUG 55609</strain>
    </source>
</reference>
<dbReference type="Proteomes" id="UP001597173">
    <property type="component" value="Unassembled WGS sequence"/>
</dbReference>
<evidence type="ECO:0000313" key="2">
    <source>
        <dbReference type="EMBL" id="MFD1329388.1"/>
    </source>
</evidence>
<dbReference type="EMBL" id="JBHTNF010000011">
    <property type="protein sequence ID" value="MFD1329388.1"/>
    <property type="molecule type" value="Genomic_DNA"/>
</dbReference>
<feature type="region of interest" description="Disordered" evidence="1">
    <location>
        <begin position="61"/>
        <end position="90"/>
    </location>
</feature>
<protein>
    <submittedName>
        <fullName evidence="2">Uncharacterized protein</fullName>
    </submittedName>
</protein>